<dbReference type="InterPro" id="IPR013525">
    <property type="entry name" value="ABC2_TM"/>
</dbReference>
<organism evidence="10 11">
    <name type="scientific">Thermococcus litoralis (strain ATCC 51850 / DSM 5473 / JCM 8560 / NS-C)</name>
    <dbReference type="NCBI Taxonomy" id="523849"/>
    <lineage>
        <taxon>Archaea</taxon>
        <taxon>Methanobacteriati</taxon>
        <taxon>Methanobacteriota</taxon>
        <taxon>Thermococci</taxon>
        <taxon>Thermococcales</taxon>
        <taxon>Thermococcaceae</taxon>
        <taxon>Thermococcus</taxon>
    </lineage>
</organism>
<evidence type="ECO:0000256" key="3">
    <source>
        <dbReference type="ARBA" id="ARBA00022448"/>
    </source>
</evidence>
<comment type="subcellular location">
    <subcellularLocation>
        <location evidence="1">Cell membrane</location>
        <topology evidence="1">Multi-pass membrane protein</topology>
    </subcellularLocation>
</comment>
<evidence type="ECO:0000256" key="7">
    <source>
        <dbReference type="ARBA" id="ARBA00023136"/>
    </source>
</evidence>
<evidence type="ECO:0000256" key="2">
    <source>
        <dbReference type="ARBA" id="ARBA00007783"/>
    </source>
</evidence>
<feature type="transmembrane region" description="Helical" evidence="8">
    <location>
        <begin position="320"/>
        <end position="340"/>
    </location>
</feature>
<dbReference type="PROSITE" id="PS51012">
    <property type="entry name" value="ABC_TM2"/>
    <property type="match status" value="1"/>
</dbReference>
<proteinExistence type="inferred from homology"/>
<keyword evidence="5 8" id="KW-0812">Transmembrane</keyword>
<feature type="transmembrane region" description="Helical" evidence="8">
    <location>
        <begin position="378"/>
        <end position="399"/>
    </location>
</feature>
<reference evidence="10 11" key="1">
    <citation type="journal article" date="2012" name="J. Bacteriol.">
        <title>Genome sequence of the model hyperthermophilic archaeon Thermococcus litoralis NS-C.</title>
        <authorList>
            <person name="Gardner A.F."/>
            <person name="Kumar S."/>
            <person name="Perler F.B."/>
        </authorList>
    </citation>
    <scope>NUCLEOTIDE SEQUENCE [LARGE SCALE GENOMIC DNA]</scope>
    <source>
        <strain evidence="11">ATCC 51850 / DSM 5473 / JCM 8560 / NS-C</strain>
    </source>
</reference>
<keyword evidence="7 8" id="KW-0472">Membrane</keyword>
<dbReference type="STRING" id="523849.OCC_10639"/>
<protein>
    <submittedName>
        <fullName evidence="10">ABC transporter</fullName>
    </submittedName>
</protein>
<evidence type="ECO:0000256" key="1">
    <source>
        <dbReference type="ARBA" id="ARBA00004651"/>
    </source>
</evidence>
<comment type="similarity">
    <text evidence="2">Belongs to the ABC-2 integral membrane protein family.</text>
</comment>
<keyword evidence="4" id="KW-1003">Cell membrane</keyword>
<evidence type="ECO:0000313" key="11">
    <source>
        <dbReference type="Proteomes" id="UP000015502"/>
    </source>
</evidence>
<dbReference type="Proteomes" id="UP000015502">
    <property type="component" value="Chromosome"/>
</dbReference>
<dbReference type="InterPro" id="IPR047817">
    <property type="entry name" value="ABC2_TM_bact-type"/>
</dbReference>
<feature type="domain" description="ABC transmembrane type-2" evidence="9">
    <location>
        <begin position="169"/>
        <end position="399"/>
    </location>
</feature>
<dbReference type="HOGENOM" id="CLU_039483_0_0_2"/>
<dbReference type="AlphaFoldDB" id="H3ZR86"/>
<feature type="transmembrane region" description="Helical" evidence="8">
    <location>
        <begin position="21"/>
        <end position="42"/>
    </location>
</feature>
<dbReference type="Pfam" id="PF12698">
    <property type="entry name" value="ABC2_membrane_3"/>
    <property type="match status" value="1"/>
</dbReference>
<feature type="transmembrane region" description="Helical" evidence="8">
    <location>
        <begin position="206"/>
        <end position="231"/>
    </location>
</feature>
<evidence type="ECO:0000256" key="5">
    <source>
        <dbReference type="ARBA" id="ARBA00022692"/>
    </source>
</evidence>
<feature type="transmembrane region" description="Helical" evidence="8">
    <location>
        <begin position="287"/>
        <end position="308"/>
    </location>
</feature>
<sequence>MNPRAIKGILIKDLKEVRREKMVVFWVFVFPLMWVTLMGGLWGSPGSPVTVDVGIVNPGGNFSTLITGVMENVTINGTHLFDVREFPDVSSGLEALKRGSVNALILFPKDFDANISSGLQGKVVVYFDRTDPQDYQIVSSIIRSFFSGVGREFRERKMEMMMAYIPGEYFETYNLSEERIREYFLASAEPIALEERSVRGEKGEGIRFYVTGFIGIQFLFATMLSIGSSVLEEINKGTLRRIAASPTTPWDFLIGKSLSTLITITVSILVGIAYARLVFGSTLFPSPFGWLIIFTAAVFSMSLGLAIAMLTRSERSTTAIVNLVSMPLLFLAGIVIPASIMPEWARPIAHYFPLGRALKVLRLSDIYERSPGELMGDFTYVLIWSVVMAVLAVASYAWAIKRME</sequence>
<dbReference type="KEGG" id="tlt:OCC_10639"/>
<dbReference type="PANTHER" id="PTHR30294">
    <property type="entry name" value="MEMBRANE COMPONENT OF ABC TRANSPORTER YHHJ-RELATED"/>
    <property type="match status" value="1"/>
</dbReference>
<accession>H3ZR86</accession>
<dbReference type="GO" id="GO:0005886">
    <property type="term" value="C:plasma membrane"/>
    <property type="evidence" value="ECO:0007669"/>
    <property type="project" value="UniProtKB-SubCell"/>
</dbReference>
<gene>
    <name evidence="10" type="ORF">OCC_10639</name>
</gene>
<dbReference type="Gene3D" id="3.40.1710.10">
    <property type="entry name" value="abc type-2 transporter like domain"/>
    <property type="match status" value="1"/>
</dbReference>
<dbReference type="PANTHER" id="PTHR30294:SF38">
    <property type="entry name" value="TRANSPORT PERMEASE PROTEIN"/>
    <property type="match status" value="1"/>
</dbReference>
<evidence type="ECO:0000259" key="9">
    <source>
        <dbReference type="PROSITE" id="PS51012"/>
    </source>
</evidence>
<dbReference type="EMBL" id="CP006670">
    <property type="protein sequence ID" value="EHR77555.1"/>
    <property type="molecule type" value="Genomic_DNA"/>
</dbReference>
<evidence type="ECO:0000256" key="8">
    <source>
        <dbReference type="SAM" id="Phobius"/>
    </source>
</evidence>
<evidence type="ECO:0000256" key="4">
    <source>
        <dbReference type="ARBA" id="ARBA00022475"/>
    </source>
</evidence>
<keyword evidence="3" id="KW-0813">Transport</keyword>
<dbReference type="OrthoDB" id="147058at2157"/>
<dbReference type="RefSeq" id="WP_004070039.1">
    <property type="nucleotide sequence ID" value="NC_022084.1"/>
</dbReference>
<dbReference type="InterPro" id="IPR051449">
    <property type="entry name" value="ABC-2_transporter_component"/>
</dbReference>
<keyword evidence="11" id="KW-1185">Reference proteome</keyword>
<evidence type="ECO:0000256" key="6">
    <source>
        <dbReference type="ARBA" id="ARBA00022989"/>
    </source>
</evidence>
<keyword evidence="6 8" id="KW-1133">Transmembrane helix</keyword>
<name>H3ZR86_THELN</name>
<dbReference type="PaxDb" id="523849-OCC_10639"/>
<feature type="transmembrane region" description="Helical" evidence="8">
    <location>
        <begin position="252"/>
        <end position="275"/>
    </location>
</feature>
<dbReference type="GO" id="GO:0140359">
    <property type="term" value="F:ABC-type transporter activity"/>
    <property type="evidence" value="ECO:0007669"/>
    <property type="project" value="InterPro"/>
</dbReference>
<dbReference type="GeneID" id="16549478"/>
<evidence type="ECO:0000313" key="10">
    <source>
        <dbReference type="EMBL" id="EHR77555.1"/>
    </source>
</evidence>